<dbReference type="GO" id="GO:0000209">
    <property type="term" value="P:protein polyubiquitination"/>
    <property type="evidence" value="ECO:0007669"/>
    <property type="project" value="InterPro"/>
</dbReference>
<comment type="subcellular location">
    <subcellularLocation>
        <location evidence="7">Postsynaptic density</location>
    </subcellularLocation>
</comment>
<dbReference type="Gene3D" id="3.30.2160.10">
    <property type="entry name" value="Hect, E3 ligase catalytic domain"/>
    <property type="match status" value="1"/>
</dbReference>
<dbReference type="InterPro" id="IPR000048">
    <property type="entry name" value="IQ_motif_EF-hand-BS"/>
</dbReference>
<dbReference type="OrthoDB" id="8068875at2759"/>
<evidence type="ECO:0000256" key="4">
    <source>
        <dbReference type="ARBA" id="ARBA00022679"/>
    </source>
</evidence>
<sequence length="1132" mass="126714">MFGGSCGGGEQLVSAAREAREERAAARQREAAAVLVQATVRGFITRKKFLRKVRGDFDSVLGSFSSCSTGTDVELPLPLQAFTVASPLIRHYNSKQDEFRLHNYCRYLVASLRSTNFQRRCVACALSKDNTLAWIRHMKQVLELSCLSLEHLSGEVSSESRMLSVLLHLLLDLTATLTWPPTPSPLVPPLNKLTQNFLQHLVTSSLYSTLKQVLLRGLCRSKPVLRPASLGAVLTLALRPLPDSLAISQLCSQVTNTTMKPGTSGLNSNGPSKESGDVELLSQFILQFLSVPAVIRHLSSMVPESIQLLEKKRIFEHCIAYLHNEQQLRIVFHTLEASYALCLLANLVHLAHHYVSAHNEASKSNSLSGEASSHFEEVMNKFISIVRRLLEKSGEYVSCKQGQHGAKFSGCSGGATSSQWHPVLGWFAQQLDHFLQESLEFVRPQLHLLWSQPLLNSLFAALPPLLPPHEVMGGGDRSNSNVSTPSRTGSRPWSLRRILDKRLSLNASSRSAKNGAANKLSCPGVQRVAVTCSLYQLAMHTLTQLRMDVLTGLCYKSGVVVQLWWLLQSLGNNCGLKTFLEHLAVASKPTSPEFHMLILFCDATAHLVTVLDDLEMYEQQKPFTISDFTAIVCFLNALCYKLIDQRLVDCRHVWSCPLFSAALSLLTLLFRRNSRRPFVPSENTWLIPELKLSTFKDNLMNGNIVEQVILQTLPHVIPHAERVLLFRANVSAQKATLALASPHPFTLITVYRSRLVEDGYRQLNTLSPNALKGVIRVRFVNEQGLDEAGIDQDGVFKEFLEETLKRVLDPSLNLFRMSSENQLYPSPSSVLTDNHLELFEFTGKMLGKALYEGIVVDCPFAGFFLSQVIGEQQSALYSSIDQLPSLDPELYKNLTYIKHYEGNVEDLGLTFSYDEERMGELVSHELRPAGKILPVTNDNRIVYIHLMAHFKMHTQIRNQTRAFVKGFRSIINPEWLAMFSIPELQRIISGDNVAIDLKDLRKHTQYYGGFHDNHRVVCWLWDILEKDLSAKELSLFLKFVTSCSKPPLLGFANLEPPFSIRCVEVGDDEDTGDTVGSVVRGFLAVGRRDPVNRLPTASTCFNLLKLPNYQKKATLRTKLKYAITSNTGFELS</sequence>
<evidence type="ECO:0000256" key="3">
    <source>
        <dbReference type="ARBA" id="ARBA00012485"/>
    </source>
</evidence>
<dbReference type="FunFam" id="3.30.2160.10:FF:000002">
    <property type="entry name" value="Putative Ubiquitin-protein ligase E3C"/>
    <property type="match status" value="1"/>
</dbReference>
<organism evidence="13 14">
    <name type="scientific">Hyalella azteca</name>
    <name type="common">Amphipod</name>
    <dbReference type="NCBI Taxonomy" id="294128"/>
    <lineage>
        <taxon>Eukaryota</taxon>
        <taxon>Metazoa</taxon>
        <taxon>Ecdysozoa</taxon>
        <taxon>Arthropoda</taxon>
        <taxon>Crustacea</taxon>
        <taxon>Multicrustacea</taxon>
        <taxon>Malacostraca</taxon>
        <taxon>Eumalacostraca</taxon>
        <taxon>Peracarida</taxon>
        <taxon>Amphipoda</taxon>
        <taxon>Senticaudata</taxon>
        <taxon>Talitrida</taxon>
        <taxon>Talitroidea</taxon>
        <taxon>Hyalellidae</taxon>
        <taxon>Hyalella</taxon>
    </lineage>
</organism>
<dbReference type="CDD" id="cd00078">
    <property type="entry name" value="HECTc"/>
    <property type="match status" value="1"/>
</dbReference>
<dbReference type="GeneID" id="108679839"/>
<evidence type="ECO:0000256" key="1">
    <source>
        <dbReference type="ARBA" id="ARBA00000885"/>
    </source>
</evidence>
<dbReference type="KEGG" id="hazt:108679839"/>
<gene>
    <name evidence="14" type="primary">LOC108679839</name>
</gene>
<evidence type="ECO:0000256" key="11">
    <source>
        <dbReference type="SAM" id="MobiDB-lite"/>
    </source>
</evidence>
<accession>A0A8B7PFH7</accession>
<evidence type="ECO:0000256" key="9">
    <source>
        <dbReference type="ARBA" id="ARBA00077267"/>
    </source>
</evidence>
<dbReference type="SMART" id="SM00015">
    <property type="entry name" value="IQ"/>
    <property type="match status" value="1"/>
</dbReference>
<proteinExistence type="predicted"/>
<dbReference type="SUPFAM" id="SSF56204">
    <property type="entry name" value="Hect, E3 ligase catalytic domain"/>
    <property type="match status" value="1"/>
</dbReference>
<dbReference type="InterPro" id="IPR035983">
    <property type="entry name" value="Hect_E3_ubiquitin_ligase"/>
</dbReference>
<dbReference type="PROSITE" id="PS50096">
    <property type="entry name" value="IQ"/>
    <property type="match status" value="1"/>
</dbReference>
<dbReference type="Gene3D" id="3.30.2410.10">
    <property type="entry name" value="Hect, E3 ligase catalytic domain"/>
    <property type="match status" value="1"/>
</dbReference>
<dbReference type="Proteomes" id="UP000694843">
    <property type="component" value="Unplaced"/>
</dbReference>
<name>A0A8B7PFH7_HYAAZ</name>
<evidence type="ECO:0000256" key="2">
    <source>
        <dbReference type="ARBA" id="ARBA00004906"/>
    </source>
</evidence>
<dbReference type="InterPro" id="IPR000569">
    <property type="entry name" value="HECT_dom"/>
</dbReference>
<feature type="domain" description="HECT" evidence="12">
    <location>
        <begin position="767"/>
        <end position="1132"/>
    </location>
</feature>
<dbReference type="InterPro" id="IPR044611">
    <property type="entry name" value="E3A/B/C-like"/>
</dbReference>
<dbReference type="GO" id="GO:0061630">
    <property type="term" value="F:ubiquitin protein ligase activity"/>
    <property type="evidence" value="ECO:0007669"/>
    <property type="project" value="UniProtKB-EC"/>
</dbReference>
<keyword evidence="13" id="KW-1185">Reference proteome</keyword>
<comment type="catalytic activity">
    <reaction evidence="1">
        <text>S-ubiquitinyl-[E2 ubiquitin-conjugating enzyme]-L-cysteine + [acceptor protein]-L-lysine = [E2 ubiquitin-conjugating enzyme]-L-cysteine + N(6)-ubiquitinyl-[acceptor protein]-L-lysine.</text>
        <dbReference type="EC" id="2.3.2.26"/>
    </reaction>
</comment>
<evidence type="ECO:0000313" key="13">
    <source>
        <dbReference type="Proteomes" id="UP000694843"/>
    </source>
</evidence>
<dbReference type="PANTHER" id="PTHR45700:SF3">
    <property type="entry name" value="UBIQUITIN-PROTEIN LIGASE E3B"/>
    <property type="match status" value="1"/>
</dbReference>
<keyword evidence="4" id="KW-0808">Transferase</keyword>
<dbReference type="OMA" id="NTKCTAP"/>
<dbReference type="RefSeq" id="XP_018024056.1">
    <property type="nucleotide sequence ID" value="XM_018168567.2"/>
</dbReference>
<dbReference type="FunFam" id="3.30.2410.10:FF:000012">
    <property type="entry name" value="Ubiquitin-protein ligase E3B"/>
    <property type="match status" value="1"/>
</dbReference>
<keyword evidence="6" id="KW-0770">Synapse</keyword>
<comment type="pathway">
    <text evidence="2">Protein modification; protein ubiquitination.</text>
</comment>
<reference evidence="14" key="1">
    <citation type="submission" date="2025-08" db="UniProtKB">
        <authorList>
            <consortium name="RefSeq"/>
        </authorList>
    </citation>
    <scope>IDENTIFICATION</scope>
    <source>
        <tissue evidence="14">Whole organism</tissue>
    </source>
</reference>
<evidence type="ECO:0000313" key="14">
    <source>
        <dbReference type="RefSeq" id="XP_018024056.1"/>
    </source>
</evidence>
<evidence type="ECO:0000256" key="8">
    <source>
        <dbReference type="ARBA" id="ARBA00067505"/>
    </source>
</evidence>
<dbReference type="Pfam" id="PF00632">
    <property type="entry name" value="HECT"/>
    <property type="match status" value="1"/>
</dbReference>
<evidence type="ECO:0000259" key="12">
    <source>
        <dbReference type="PROSITE" id="PS50237"/>
    </source>
</evidence>
<dbReference type="PROSITE" id="PS50237">
    <property type="entry name" value="HECT"/>
    <property type="match status" value="1"/>
</dbReference>
<keyword evidence="5 10" id="KW-0833">Ubl conjugation pathway</keyword>
<dbReference type="SMART" id="SM00119">
    <property type="entry name" value="HECTc"/>
    <property type="match status" value="1"/>
</dbReference>
<dbReference type="GO" id="GO:0009966">
    <property type="term" value="P:regulation of signal transduction"/>
    <property type="evidence" value="ECO:0007669"/>
    <property type="project" value="UniProtKB-ARBA"/>
</dbReference>
<evidence type="ECO:0000256" key="5">
    <source>
        <dbReference type="ARBA" id="ARBA00022786"/>
    </source>
</evidence>
<feature type="active site" description="Glycyl thioester intermediate" evidence="10">
    <location>
        <position position="1100"/>
    </location>
</feature>
<dbReference type="Gene3D" id="3.90.1750.10">
    <property type="entry name" value="Hect, E3 ligase catalytic domains"/>
    <property type="match status" value="1"/>
</dbReference>
<dbReference type="GO" id="GO:0006511">
    <property type="term" value="P:ubiquitin-dependent protein catabolic process"/>
    <property type="evidence" value="ECO:0007669"/>
    <property type="project" value="TreeGrafter"/>
</dbReference>
<evidence type="ECO:0000256" key="10">
    <source>
        <dbReference type="PROSITE-ProRule" id="PRU00104"/>
    </source>
</evidence>
<evidence type="ECO:0000256" key="7">
    <source>
        <dbReference type="ARBA" id="ARBA00034105"/>
    </source>
</evidence>
<feature type="compositionally biased region" description="Polar residues" evidence="11">
    <location>
        <begin position="477"/>
        <end position="491"/>
    </location>
</feature>
<evidence type="ECO:0000256" key="6">
    <source>
        <dbReference type="ARBA" id="ARBA00023018"/>
    </source>
</evidence>
<feature type="region of interest" description="Disordered" evidence="11">
    <location>
        <begin position="470"/>
        <end position="492"/>
    </location>
</feature>
<dbReference type="PANTHER" id="PTHR45700">
    <property type="entry name" value="UBIQUITIN-PROTEIN LIGASE E3C"/>
    <property type="match status" value="1"/>
</dbReference>
<dbReference type="EC" id="2.3.2.26" evidence="3"/>
<dbReference type="GO" id="GO:0014069">
    <property type="term" value="C:postsynaptic density"/>
    <property type="evidence" value="ECO:0007669"/>
    <property type="project" value="UniProtKB-SubCell"/>
</dbReference>
<dbReference type="AlphaFoldDB" id="A0A8B7PFH7"/>
<protein>
    <recommendedName>
        <fullName evidence="8">Ubiquitin-protein ligase E3B</fullName>
        <ecNumber evidence="3">2.3.2.26</ecNumber>
    </recommendedName>
    <alternativeName>
        <fullName evidence="9">HECT-type ubiquitin transferase E3B</fullName>
    </alternativeName>
</protein>